<dbReference type="EMBL" id="JAACJJ010000028">
    <property type="protein sequence ID" value="KAF5320665.1"/>
    <property type="molecule type" value="Genomic_DNA"/>
</dbReference>
<name>A0A8H5F1R5_9AGAR</name>
<dbReference type="PROSITE" id="PS00086">
    <property type="entry name" value="CYTOCHROME_P450"/>
    <property type="match status" value="1"/>
</dbReference>
<feature type="binding site" description="axial binding residue" evidence="8">
    <location>
        <position position="514"/>
    </location>
    <ligand>
        <name>heme</name>
        <dbReference type="ChEBI" id="CHEBI:30413"/>
    </ligand>
    <ligandPart>
        <name>Fe</name>
        <dbReference type="ChEBI" id="CHEBI:18248"/>
    </ligandPart>
</feature>
<keyword evidence="4 8" id="KW-0479">Metal-binding</keyword>
<comment type="caution">
    <text evidence="10">The sequence shown here is derived from an EMBL/GenBank/DDBJ whole genome shotgun (WGS) entry which is preliminary data.</text>
</comment>
<evidence type="ECO:0000256" key="4">
    <source>
        <dbReference type="ARBA" id="ARBA00022723"/>
    </source>
</evidence>
<dbReference type="PANTHER" id="PTHR24287">
    <property type="entry name" value="P450, PUTATIVE (EUROFUNG)-RELATED"/>
    <property type="match status" value="1"/>
</dbReference>
<dbReference type="Gene3D" id="1.10.630.10">
    <property type="entry name" value="Cytochrome P450"/>
    <property type="match status" value="1"/>
</dbReference>
<evidence type="ECO:0000313" key="11">
    <source>
        <dbReference type="Proteomes" id="UP000567179"/>
    </source>
</evidence>
<dbReference type="GO" id="GO:0020037">
    <property type="term" value="F:heme binding"/>
    <property type="evidence" value="ECO:0007669"/>
    <property type="project" value="InterPro"/>
</dbReference>
<dbReference type="GO" id="GO:0005506">
    <property type="term" value="F:iron ion binding"/>
    <property type="evidence" value="ECO:0007669"/>
    <property type="project" value="InterPro"/>
</dbReference>
<evidence type="ECO:0000256" key="3">
    <source>
        <dbReference type="ARBA" id="ARBA00022617"/>
    </source>
</evidence>
<sequence>MQSLPPGPVFLAKSLPYLLAPAAVTLGVLRLADKQLGLTVSPWTSALLALLVRPILFVFQRYYSRWADARAAAGMGASILPHVEEKGLGFAGTTIIKRMLRDVAQGYPGDSFLEWSQTYGNTYQMRLLSDNRVFTTEPEHVKQILATQFNAFEKGPYIQKIFQTFLGTGVFNSDGEMWKFHRAMTRPFFTRERISHFEMFDFNADRALKLAKARLREGYPIDIQDLVARFTLDSATQFLFGSNVDSLSAGLAYPESSGIPNSSDFTNHPSNLFVDAFMAGQLASGTRSRIGSIWPLMEFWKDTVTPLRKVIDEFTEPLLEEALAKKAKNQDTKEGEDHGDTLLSHLVHQTEDRTVLIDELLNLLVAGRDTTASTLTFSFYMLSENPKIADRLRQEILEKVGPNNMPTYENIREMKYLRAFLNEVLRLYPPVPFDGRTTNKAVVLDSKVPGSKRWYIAGQTRVLYSIFHMQRRTDLWGPDAEVFDPDRFLDERVHKFLTPNPFIFTPFNAGPRICLGQQFAYQESSFFLVRLMQQFTNFHLAPDAQPANSKPPATWAECGGRKSVEKVMPSLHLTMSVKGGLWGRMDEVKSDAV</sequence>
<dbReference type="Proteomes" id="UP000567179">
    <property type="component" value="Unassembled WGS sequence"/>
</dbReference>
<dbReference type="PANTHER" id="PTHR24287:SF1">
    <property type="entry name" value="P450, PUTATIVE (EUROFUNG)-RELATED"/>
    <property type="match status" value="1"/>
</dbReference>
<keyword evidence="6 8" id="KW-0408">Iron</keyword>
<accession>A0A8H5F1R5</accession>
<dbReference type="InterPro" id="IPR017972">
    <property type="entry name" value="Cyt_P450_CS"/>
</dbReference>
<keyword evidence="5 9" id="KW-0560">Oxidoreductase</keyword>
<dbReference type="CDD" id="cd11063">
    <property type="entry name" value="CYP52"/>
    <property type="match status" value="1"/>
</dbReference>
<dbReference type="Pfam" id="PF00067">
    <property type="entry name" value="p450"/>
    <property type="match status" value="1"/>
</dbReference>
<dbReference type="PRINTS" id="PR00463">
    <property type="entry name" value="EP450I"/>
</dbReference>
<evidence type="ECO:0000256" key="2">
    <source>
        <dbReference type="ARBA" id="ARBA00010617"/>
    </source>
</evidence>
<keyword evidence="11" id="KW-1185">Reference proteome</keyword>
<dbReference type="GO" id="GO:0004497">
    <property type="term" value="F:monooxygenase activity"/>
    <property type="evidence" value="ECO:0007669"/>
    <property type="project" value="UniProtKB-KW"/>
</dbReference>
<dbReference type="InterPro" id="IPR036396">
    <property type="entry name" value="Cyt_P450_sf"/>
</dbReference>
<evidence type="ECO:0000256" key="9">
    <source>
        <dbReference type="RuleBase" id="RU000461"/>
    </source>
</evidence>
<reference evidence="10 11" key="1">
    <citation type="journal article" date="2020" name="ISME J.">
        <title>Uncovering the hidden diversity of litter-decomposition mechanisms in mushroom-forming fungi.</title>
        <authorList>
            <person name="Floudas D."/>
            <person name="Bentzer J."/>
            <person name="Ahren D."/>
            <person name="Johansson T."/>
            <person name="Persson P."/>
            <person name="Tunlid A."/>
        </authorList>
    </citation>
    <scope>NUCLEOTIDE SEQUENCE [LARGE SCALE GENOMIC DNA]</scope>
    <source>
        <strain evidence="10 11">CBS 101986</strain>
    </source>
</reference>
<dbReference type="OrthoDB" id="1470350at2759"/>
<evidence type="ECO:0000256" key="6">
    <source>
        <dbReference type="ARBA" id="ARBA00023004"/>
    </source>
</evidence>
<evidence type="ECO:0000313" key="10">
    <source>
        <dbReference type="EMBL" id="KAF5320665.1"/>
    </source>
</evidence>
<evidence type="ECO:0000256" key="7">
    <source>
        <dbReference type="ARBA" id="ARBA00023033"/>
    </source>
</evidence>
<dbReference type="AlphaFoldDB" id="A0A8H5F1R5"/>
<evidence type="ECO:0008006" key="12">
    <source>
        <dbReference type="Google" id="ProtNLM"/>
    </source>
</evidence>
<comment type="similarity">
    <text evidence="2 9">Belongs to the cytochrome P450 family.</text>
</comment>
<evidence type="ECO:0000256" key="1">
    <source>
        <dbReference type="ARBA" id="ARBA00001971"/>
    </source>
</evidence>
<dbReference type="InterPro" id="IPR047146">
    <property type="entry name" value="Cyt_P450_E_CYP52_fungi"/>
</dbReference>
<evidence type="ECO:0000256" key="5">
    <source>
        <dbReference type="ARBA" id="ARBA00023002"/>
    </source>
</evidence>
<dbReference type="SUPFAM" id="SSF48264">
    <property type="entry name" value="Cytochrome P450"/>
    <property type="match status" value="1"/>
</dbReference>
<proteinExistence type="inferred from homology"/>
<dbReference type="PRINTS" id="PR00385">
    <property type="entry name" value="P450"/>
</dbReference>
<dbReference type="GO" id="GO:0016705">
    <property type="term" value="F:oxidoreductase activity, acting on paired donors, with incorporation or reduction of molecular oxygen"/>
    <property type="evidence" value="ECO:0007669"/>
    <property type="project" value="InterPro"/>
</dbReference>
<keyword evidence="3 8" id="KW-0349">Heme</keyword>
<gene>
    <name evidence="10" type="ORF">D9619_001191</name>
</gene>
<keyword evidence="7 9" id="KW-0503">Monooxygenase</keyword>
<organism evidence="10 11">
    <name type="scientific">Psilocybe cf. subviscida</name>
    <dbReference type="NCBI Taxonomy" id="2480587"/>
    <lineage>
        <taxon>Eukaryota</taxon>
        <taxon>Fungi</taxon>
        <taxon>Dikarya</taxon>
        <taxon>Basidiomycota</taxon>
        <taxon>Agaricomycotina</taxon>
        <taxon>Agaricomycetes</taxon>
        <taxon>Agaricomycetidae</taxon>
        <taxon>Agaricales</taxon>
        <taxon>Agaricineae</taxon>
        <taxon>Strophariaceae</taxon>
        <taxon>Psilocybe</taxon>
    </lineage>
</organism>
<protein>
    <recommendedName>
        <fullName evidence="12">Cytochrome P450</fullName>
    </recommendedName>
</protein>
<dbReference type="InterPro" id="IPR001128">
    <property type="entry name" value="Cyt_P450"/>
</dbReference>
<comment type="cofactor">
    <cofactor evidence="1 8">
        <name>heme</name>
        <dbReference type="ChEBI" id="CHEBI:30413"/>
    </cofactor>
</comment>
<evidence type="ECO:0000256" key="8">
    <source>
        <dbReference type="PIRSR" id="PIRSR602401-1"/>
    </source>
</evidence>
<dbReference type="InterPro" id="IPR002401">
    <property type="entry name" value="Cyt_P450_E_grp-I"/>
</dbReference>